<evidence type="ECO:0000259" key="1">
    <source>
        <dbReference type="Pfam" id="PF05225"/>
    </source>
</evidence>
<evidence type="ECO:0000313" key="3">
    <source>
        <dbReference type="Proteomes" id="UP000678393"/>
    </source>
</evidence>
<reference evidence="2" key="1">
    <citation type="submission" date="2021-04" db="EMBL/GenBank/DDBJ databases">
        <authorList>
            <consortium name="Molecular Ecology Group"/>
        </authorList>
    </citation>
    <scope>NUCLEOTIDE SEQUENCE</scope>
</reference>
<protein>
    <recommendedName>
        <fullName evidence="1">HTH psq-type domain-containing protein</fullName>
    </recommendedName>
</protein>
<accession>A0A8S3Z9M5</accession>
<proteinExistence type="predicted"/>
<dbReference type="AlphaFoldDB" id="A0A8S3Z9M5"/>
<organism evidence="2 3">
    <name type="scientific">Candidula unifasciata</name>
    <dbReference type="NCBI Taxonomy" id="100452"/>
    <lineage>
        <taxon>Eukaryota</taxon>
        <taxon>Metazoa</taxon>
        <taxon>Spiralia</taxon>
        <taxon>Lophotrochozoa</taxon>
        <taxon>Mollusca</taxon>
        <taxon>Gastropoda</taxon>
        <taxon>Heterobranchia</taxon>
        <taxon>Euthyneura</taxon>
        <taxon>Panpulmonata</taxon>
        <taxon>Eupulmonata</taxon>
        <taxon>Stylommatophora</taxon>
        <taxon>Helicina</taxon>
        <taxon>Helicoidea</taxon>
        <taxon>Geomitridae</taxon>
        <taxon>Candidula</taxon>
    </lineage>
</organism>
<name>A0A8S3Z9M5_9EUPU</name>
<comment type="caution">
    <text evidence="2">The sequence shown here is derived from an EMBL/GenBank/DDBJ whole genome shotgun (WGS) entry which is preliminary data.</text>
</comment>
<evidence type="ECO:0000313" key="2">
    <source>
        <dbReference type="EMBL" id="CAG5124555.1"/>
    </source>
</evidence>
<keyword evidence="3" id="KW-1185">Reference proteome</keyword>
<dbReference type="Pfam" id="PF05225">
    <property type="entry name" value="HTH_psq"/>
    <property type="match status" value="1"/>
</dbReference>
<dbReference type="EMBL" id="CAJHNH020001803">
    <property type="protein sequence ID" value="CAG5124555.1"/>
    <property type="molecule type" value="Genomic_DNA"/>
</dbReference>
<dbReference type="InterPro" id="IPR009057">
    <property type="entry name" value="Homeodomain-like_sf"/>
</dbReference>
<dbReference type="Proteomes" id="UP000678393">
    <property type="component" value="Unassembled WGS sequence"/>
</dbReference>
<feature type="domain" description="HTH psq-type" evidence="1">
    <location>
        <begin position="22"/>
        <end position="61"/>
    </location>
</feature>
<dbReference type="InterPro" id="IPR007889">
    <property type="entry name" value="HTH_Psq"/>
</dbReference>
<dbReference type="SUPFAM" id="SSF46689">
    <property type="entry name" value="Homeodomain-like"/>
    <property type="match status" value="1"/>
</dbReference>
<sequence>MEVQVQDSQVVPRSNAEHLRVMIAAVDAVISGSMSQREAAKVYSIPRSTLRSHLPRHDSYKHRLTKTPSNFKGKTILSKKEEKELVNYVINMHRAGFGRTRQDLLYKVQDLLNKSNRKTKFENNLPNDEWYDAFIERHKDSIQQCSFGSDMQEIGLIPLDVHGVNQILEAAVQSVTLPDHHISIFQPEDTAAQNVIHHASISPDSVARCRTLPFHLQL</sequence>
<dbReference type="GO" id="GO:0003677">
    <property type="term" value="F:DNA binding"/>
    <property type="evidence" value="ECO:0007669"/>
    <property type="project" value="InterPro"/>
</dbReference>
<dbReference type="Gene3D" id="1.10.10.60">
    <property type="entry name" value="Homeodomain-like"/>
    <property type="match status" value="1"/>
</dbReference>
<gene>
    <name evidence="2" type="ORF">CUNI_LOCUS10113</name>
</gene>
<dbReference type="OrthoDB" id="6130545at2759"/>